<protein>
    <submittedName>
        <fullName evidence="1">Uncharacterized protein</fullName>
    </submittedName>
</protein>
<evidence type="ECO:0000313" key="2">
    <source>
        <dbReference type="Proteomes" id="UP000094707"/>
    </source>
</evidence>
<dbReference type="AlphaFoldDB" id="A0A1D3L5V1"/>
<dbReference type="GeneID" id="30413226"/>
<proteinExistence type="predicted"/>
<gene>
    <name evidence="1" type="ORF">MCBB_PMCBBP0018</name>
</gene>
<dbReference type="Proteomes" id="UP000094707">
    <property type="component" value="Plasmid II"/>
</dbReference>
<name>A0A1D3L5V1_9EURY</name>
<keyword evidence="2" id="KW-1185">Reference proteome</keyword>
<dbReference type="KEGG" id="mcub:MCBB_PMCBBP0018"/>
<reference evidence="1 2" key="1">
    <citation type="submission" date="2016-08" db="EMBL/GenBank/DDBJ databases">
        <authorList>
            <person name="Seilhamer J.J."/>
        </authorList>
    </citation>
    <scope>NUCLEOTIDE SEQUENCE [LARGE SCALE GENOMIC DNA]</scope>
    <source>
        <strain evidence="1">Buetzberg</strain>
        <plasmid evidence="2">Plasmid ii</plasmid>
    </source>
</reference>
<accession>A0A1D3L5V1</accession>
<geneLocation type="plasmid" evidence="2">
    <name>ii</name>
</geneLocation>
<organism evidence="1 2">
    <name type="scientific">Methanobacterium congolense</name>
    <dbReference type="NCBI Taxonomy" id="118062"/>
    <lineage>
        <taxon>Archaea</taxon>
        <taxon>Methanobacteriati</taxon>
        <taxon>Methanobacteriota</taxon>
        <taxon>Methanomada group</taxon>
        <taxon>Methanobacteria</taxon>
        <taxon>Methanobacteriales</taxon>
        <taxon>Methanobacteriaceae</taxon>
        <taxon>Methanobacterium</taxon>
    </lineage>
</organism>
<dbReference type="EMBL" id="LT607757">
    <property type="protein sequence ID" value="SCG86928.1"/>
    <property type="molecule type" value="Genomic_DNA"/>
</dbReference>
<sequence>MTTLSVRGINENVKKQFEKAVVQKYGKKHTVMGLEVEKALVFYLTNGKSVDPGDLEMEPQAPVAPVEKKPAHTHNHSGDDRGNITMFGKAFVDNFGDNEQVSFKDIRKLATVTQGVIDERSIQKRVNYLVDLDYIKPINQNVFEVKIEKSGF</sequence>
<evidence type="ECO:0000313" key="1">
    <source>
        <dbReference type="EMBL" id="SCG86928.1"/>
    </source>
</evidence>
<dbReference type="RefSeq" id="WP_071908115.1">
    <property type="nucleotide sequence ID" value="NZ_LT607757.1"/>
</dbReference>